<dbReference type="HOGENOM" id="CLU_2353667_0_0_6"/>
<evidence type="ECO:0000313" key="2">
    <source>
        <dbReference type="EMBL" id="ABI55659.1"/>
    </source>
</evidence>
<dbReference type="KEGG" id="aeh:Mlg_0304"/>
<feature type="compositionally biased region" description="Basic and acidic residues" evidence="1">
    <location>
        <begin position="69"/>
        <end position="88"/>
    </location>
</feature>
<protein>
    <submittedName>
        <fullName evidence="2">Uncharacterized protein</fullName>
    </submittedName>
</protein>
<accession>Q0ABX8</accession>
<feature type="compositionally biased region" description="Basic and acidic residues" evidence="1">
    <location>
        <begin position="38"/>
        <end position="52"/>
    </location>
</feature>
<dbReference type="Proteomes" id="UP000001962">
    <property type="component" value="Chromosome"/>
</dbReference>
<keyword evidence="3" id="KW-1185">Reference proteome</keyword>
<gene>
    <name evidence="2" type="ordered locus">Mlg_0304</name>
</gene>
<organism evidence="2 3">
    <name type="scientific">Alkalilimnicola ehrlichii (strain ATCC BAA-1101 / DSM 17681 / MLHE-1)</name>
    <dbReference type="NCBI Taxonomy" id="187272"/>
    <lineage>
        <taxon>Bacteria</taxon>
        <taxon>Pseudomonadati</taxon>
        <taxon>Pseudomonadota</taxon>
        <taxon>Gammaproteobacteria</taxon>
        <taxon>Chromatiales</taxon>
        <taxon>Ectothiorhodospiraceae</taxon>
        <taxon>Alkalilimnicola</taxon>
    </lineage>
</organism>
<evidence type="ECO:0000313" key="3">
    <source>
        <dbReference type="Proteomes" id="UP000001962"/>
    </source>
</evidence>
<name>Q0ABX8_ALKEH</name>
<proteinExistence type="predicted"/>
<dbReference type="RefSeq" id="WP_011628055.1">
    <property type="nucleotide sequence ID" value="NC_008340.1"/>
</dbReference>
<feature type="region of interest" description="Disordered" evidence="1">
    <location>
        <begin position="1"/>
        <end position="96"/>
    </location>
</feature>
<dbReference type="OrthoDB" id="9952596at2"/>
<dbReference type="AlphaFoldDB" id="Q0ABX8"/>
<sequence>MLQVPPLVDPVRNAAKPRTPPTIESILPVSPYPVVHPRQQEDTGEERREHRPLTAGSRPRRAGAPTDSAVRRDQRTDDQAPAAPRDRPSLGIDEYA</sequence>
<reference evidence="3" key="1">
    <citation type="submission" date="2006-08" db="EMBL/GenBank/DDBJ databases">
        <title>Complete sequence of Alkalilimnicola ehrilichei MLHE-1.</title>
        <authorList>
            <person name="Copeland A."/>
            <person name="Lucas S."/>
            <person name="Lapidus A."/>
            <person name="Barry K."/>
            <person name="Detter J.C."/>
            <person name="Glavina del Rio T."/>
            <person name="Hammon N."/>
            <person name="Israni S."/>
            <person name="Dalin E."/>
            <person name="Tice H."/>
            <person name="Pitluck S."/>
            <person name="Sims D."/>
            <person name="Brettin T."/>
            <person name="Bruce D."/>
            <person name="Han C."/>
            <person name="Tapia R."/>
            <person name="Gilna P."/>
            <person name="Schmutz J."/>
            <person name="Larimer F."/>
            <person name="Land M."/>
            <person name="Hauser L."/>
            <person name="Kyrpides N."/>
            <person name="Mikhailova N."/>
            <person name="Oremland R.S."/>
            <person name="Hoeft S.E."/>
            <person name="Switzer-Blum J."/>
            <person name="Kulp T."/>
            <person name="King G."/>
            <person name="Tabita R."/>
            <person name="Witte B."/>
            <person name="Santini J.M."/>
            <person name="Basu P."/>
            <person name="Hollibaugh J.T."/>
            <person name="Xie G."/>
            <person name="Stolz J.F."/>
            <person name="Richardson P."/>
        </authorList>
    </citation>
    <scope>NUCLEOTIDE SEQUENCE [LARGE SCALE GENOMIC DNA]</scope>
    <source>
        <strain evidence="3">ATCC BAA-1101 / DSM 17681 / MLHE-1</strain>
    </source>
</reference>
<evidence type="ECO:0000256" key="1">
    <source>
        <dbReference type="SAM" id="MobiDB-lite"/>
    </source>
</evidence>
<dbReference type="EMBL" id="CP000453">
    <property type="protein sequence ID" value="ABI55659.1"/>
    <property type="molecule type" value="Genomic_DNA"/>
</dbReference>